<keyword evidence="4" id="KW-1185">Reference proteome</keyword>
<dbReference type="RefSeq" id="WP_064983904.1">
    <property type="nucleotide sequence ID" value="NZ_CP033507.1"/>
</dbReference>
<dbReference type="PANTHER" id="PTHR13789:SF309">
    <property type="entry name" value="PUTATIVE (AFU_ORTHOLOGUE AFUA_6G14510)-RELATED"/>
    <property type="match status" value="1"/>
</dbReference>
<comment type="caution">
    <text evidence="3">The sequence shown here is derived from an EMBL/GenBank/DDBJ whole genome shotgun (WGS) entry which is preliminary data.</text>
</comment>
<accession>A0A6M7THB6</accession>
<dbReference type="Gene3D" id="3.50.50.60">
    <property type="entry name" value="FAD/NAD(P)-binding domain"/>
    <property type="match status" value="1"/>
</dbReference>
<gene>
    <name evidence="3" type="ORF">D3242_05245</name>
</gene>
<name>A0A6M7THB6_9HYPH</name>
<dbReference type="AlphaFoldDB" id="A0A6M7THB6"/>
<protein>
    <submittedName>
        <fullName evidence="3">FAD-dependent monooxygenase</fullName>
    </submittedName>
</protein>
<proteinExistence type="predicted"/>
<keyword evidence="1" id="KW-0560">Oxidoreductase</keyword>
<dbReference type="InterPro" id="IPR002938">
    <property type="entry name" value="FAD-bd"/>
</dbReference>
<dbReference type="InterPro" id="IPR050493">
    <property type="entry name" value="FAD-dep_Monooxygenase_BioMet"/>
</dbReference>
<dbReference type="GO" id="GO:0071949">
    <property type="term" value="F:FAD binding"/>
    <property type="evidence" value="ECO:0007669"/>
    <property type="project" value="InterPro"/>
</dbReference>
<keyword evidence="2 3" id="KW-0503">Monooxygenase</keyword>
<organism evidence="3 4">
    <name type="scientific">Mesorhizobium jarvisii</name>
    <dbReference type="NCBI Taxonomy" id="1777867"/>
    <lineage>
        <taxon>Bacteria</taxon>
        <taxon>Pseudomonadati</taxon>
        <taxon>Pseudomonadota</taxon>
        <taxon>Alphaproteobacteria</taxon>
        <taxon>Hyphomicrobiales</taxon>
        <taxon>Phyllobacteriaceae</taxon>
        <taxon>Mesorhizobium</taxon>
    </lineage>
</organism>
<dbReference type="InterPro" id="IPR036188">
    <property type="entry name" value="FAD/NAD-bd_sf"/>
</dbReference>
<dbReference type="EMBL" id="QZXA01000002">
    <property type="protein sequence ID" value="RJT36749.1"/>
    <property type="molecule type" value="Genomic_DNA"/>
</dbReference>
<evidence type="ECO:0000313" key="3">
    <source>
        <dbReference type="EMBL" id="RJT36749.1"/>
    </source>
</evidence>
<dbReference type="GO" id="GO:0004497">
    <property type="term" value="F:monooxygenase activity"/>
    <property type="evidence" value="ECO:0007669"/>
    <property type="project" value="UniProtKB-KW"/>
</dbReference>
<evidence type="ECO:0000256" key="1">
    <source>
        <dbReference type="ARBA" id="ARBA00023002"/>
    </source>
</evidence>
<reference evidence="3 4" key="1">
    <citation type="submission" date="2018-09" db="EMBL/GenBank/DDBJ databases">
        <title>Mesorhizobium carmichaelinearum sp. nov. isolated from Carmichaelinea spp. root nodules in New Zealand.</title>
        <authorList>
            <person name="De Meyer S.E."/>
        </authorList>
    </citation>
    <scope>NUCLEOTIDE SEQUENCE [LARGE SCALE GENOMIC DNA]</scope>
    <source>
        <strain evidence="3 4">LMG 28313</strain>
    </source>
</reference>
<dbReference type="PANTHER" id="PTHR13789">
    <property type="entry name" value="MONOOXYGENASE"/>
    <property type="match status" value="1"/>
</dbReference>
<dbReference type="SUPFAM" id="SSF51905">
    <property type="entry name" value="FAD/NAD(P)-binding domain"/>
    <property type="match status" value="1"/>
</dbReference>
<evidence type="ECO:0000256" key="2">
    <source>
        <dbReference type="ARBA" id="ARBA00023033"/>
    </source>
</evidence>
<evidence type="ECO:0000313" key="4">
    <source>
        <dbReference type="Proteomes" id="UP000275530"/>
    </source>
</evidence>
<dbReference type="Proteomes" id="UP000275530">
    <property type="component" value="Unassembled WGS sequence"/>
</dbReference>
<dbReference type="PRINTS" id="PR00420">
    <property type="entry name" value="RNGMNOXGNASE"/>
</dbReference>
<dbReference type="Pfam" id="PF01494">
    <property type="entry name" value="FAD_binding_3"/>
    <property type="match status" value="1"/>
</dbReference>
<sequence length="428" mass="45925">MSRPVRLGGIGISYDIAIAGAGPAGLAAALYLKRAGHRVTIFERFEEPKPVGSGLILQPTGLTVLADLGLLDDILALGARIDRLHGADASTGRTVLDVRYDAQRGGRFGLAVHRAALFGVLFRAARREAIAIETGVEIETVEAGERATLIQGNGAKAGPFDLVVDASGSRSKLRQSVANAGAPRSLTYGAFWASLGWRGEGFDEHALSQRYDKASVMIGVLPIGRPEPGAEKMAAFFWSLKPDDADAVRAAGIDAWKERVMRLWPQSEAFTSQIDSFDQLSLARYGHHTMKMPVARRLAVIGDAAHSTSPQLGQGANMALLDAAALSHALARTQSVEAALEAYAKARRWHVRVFQALSLAFTPFYQSDSVALPFIRDRLVATVAKIPPAPQFLASMVAGTVIDPFRRAGLTETRWDVGRNLGHDRTAS</sequence>